<accession>J0WQY7</accession>
<dbReference type="InParanoid" id="J0WQY7"/>
<dbReference type="EMBL" id="JH687963">
    <property type="protein sequence ID" value="EJD34325.1"/>
    <property type="molecule type" value="Genomic_DNA"/>
</dbReference>
<name>J0WQY7_AURST</name>
<protein>
    <submittedName>
        <fullName evidence="3">Uncharacterized protein</fullName>
    </submittedName>
</protein>
<dbReference type="Proteomes" id="UP000006514">
    <property type="component" value="Unassembled WGS sequence"/>
</dbReference>
<sequence>MAAPSKASSAGSIDRRVTRSLSGLTTSRKDSKASVAADDVATISSSSEDEDEGPRKRRRTTNGKKPTAPTSAQLNSLSAKMDTLLGSAMTHRDYVELRDLLVAVKNDVSGAGFKGDHDGTQETKDLRHKLASAREEAAQAMKRVEKLEYKRSIADGRVADRDSAIKKLEDAARVNDIALHLYQQLTDLTLSVLPNERDDTKFVVNCDFAPKWNDATRFVFSLEFVDDESGGDSVVFSPSLSDARGAARSNAFYEFHERCKLPPSGLSSFFLMMLEQCHAT</sequence>
<proteinExistence type="predicted"/>
<organism evidence="3 4">
    <name type="scientific">Auricularia subglabra (strain TFB-10046 / SS5)</name>
    <name type="common">White-rot fungus</name>
    <name type="synonym">Auricularia delicata (strain TFB10046)</name>
    <dbReference type="NCBI Taxonomy" id="717982"/>
    <lineage>
        <taxon>Eukaryota</taxon>
        <taxon>Fungi</taxon>
        <taxon>Dikarya</taxon>
        <taxon>Basidiomycota</taxon>
        <taxon>Agaricomycotina</taxon>
        <taxon>Agaricomycetes</taxon>
        <taxon>Auriculariales</taxon>
        <taxon>Auriculariaceae</taxon>
        <taxon>Auricularia</taxon>
    </lineage>
</organism>
<evidence type="ECO:0000313" key="4">
    <source>
        <dbReference type="Proteomes" id="UP000006514"/>
    </source>
</evidence>
<feature type="region of interest" description="Disordered" evidence="2">
    <location>
        <begin position="1"/>
        <end position="76"/>
    </location>
</feature>
<keyword evidence="4" id="KW-1185">Reference proteome</keyword>
<evidence type="ECO:0000256" key="1">
    <source>
        <dbReference type="SAM" id="Coils"/>
    </source>
</evidence>
<feature type="compositionally biased region" description="Polar residues" evidence="2">
    <location>
        <begin position="1"/>
        <end position="11"/>
    </location>
</feature>
<gene>
    <name evidence="3" type="ORF">AURDEDRAFT_117657</name>
</gene>
<keyword evidence="1" id="KW-0175">Coiled coil</keyword>
<feature type="coiled-coil region" evidence="1">
    <location>
        <begin position="123"/>
        <end position="150"/>
    </location>
</feature>
<dbReference type="KEGG" id="adl:AURDEDRAFT_117657"/>
<evidence type="ECO:0000313" key="3">
    <source>
        <dbReference type="EMBL" id="EJD34325.1"/>
    </source>
</evidence>
<reference evidence="4" key="1">
    <citation type="journal article" date="2012" name="Science">
        <title>The Paleozoic origin of enzymatic lignin decomposition reconstructed from 31 fungal genomes.</title>
        <authorList>
            <person name="Floudas D."/>
            <person name="Binder M."/>
            <person name="Riley R."/>
            <person name="Barry K."/>
            <person name="Blanchette R.A."/>
            <person name="Henrissat B."/>
            <person name="Martinez A.T."/>
            <person name="Otillar R."/>
            <person name="Spatafora J.W."/>
            <person name="Yadav J.S."/>
            <person name="Aerts A."/>
            <person name="Benoit I."/>
            <person name="Boyd A."/>
            <person name="Carlson A."/>
            <person name="Copeland A."/>
            <person name="Coutinho P.M."/>
            <person name="de Vries R.P."/>
            <person name="Ferreira P."/>
            <person name="Findley K."/>
            <person name="Foster B."/>
            <person name="Gaskell J."/>
            <person name="Glotzer D."/>
            <person name="Gorecki P."/>
            <person name="Heitman J."/>
            <person name="Hesse C."/>
            <person name="Hori C."/>
            <person name="Igarashi K."/>
            <person name="Jurgens J.A."/>
            <person name="Kallen N."/>
            <person name="Kersten P."/>
            <person name="Kohler A."/>
            <person name="Kuees U."/>
            <person name="Kumar T.K.A."/>
            <person name="Kuo A."/>
            <person name="LaButti K."/>
            <person name="Larrondo L.F."/>
            <person name="Lindquist E."/>
            <person name="Ling A."/>
            <person name="Lombard V."/>
            <person name="Lucas S."/>
            <person name="Lundell T."/>
            <person name="Martin R."/>
            <person name="McLaughlin D.J."/>
            <person name="Morgenstern I."/>
            <person name="Morin E."/>
            <person name="Murat C."/>
            <person name="Nagy L.G."/>
            <person name="Nolan M."/>
            <person name="Ohm R.A."/>
            <person name="Patyshakuliyeva A."/>
            <person name="Rokas A."/>
            <person name="Ruiz-Duenas F.J."/>
            <person name="Sabat G."/>
            <person name="Salamov A."/>
            <person name="Samejima M."/>
            <person name="Schmutz J."/>
            <person name="Slot J.C."/>
            <person name="St John F."/>
            <person name="Stenlid J."/>
            <person name="Sun H."/>
            <person name="Sun S."/>
            <person name="Syed K."/>
            <person name="Tsang A."/>
            <person name="Wiebenga A."/>
            <person name="Young D."/>
            <person name="Pisabarro A."/>
            <person name="Eastwood D.C."/>
            <person name="Martin F."/>
            <person name="Cullen D."/>
            <person name="Grigoriev I.V."/>
            <person name="Hibbett D.S."/>
        </authorList>
    </citation>
    <scope>NUCLEOTIDE SEQUENCE [LARGE SCALE GENOMIC DNA]</scope>
    <source>
        <strain evidence="4">TFB10046</strain>
    </source>
</reference>
<evidence type="ECO:0000256" key="2">
    <source>
        <dbReference type="SAM" id="MobiDB-lite"/>
    </source>
</evidence>
<dbReference type="AlphaFoldDB" id="J0WQY7"/>